<dbReference type="InterPro" id="IPR051816">
    <property type="entry name" value="Glycosyl_Hydrolase_31"/>
</dbReference>
<feature type="signal peptide" evidence="3">
    <location>
        <begin position="1"/>
        <end position="23"/>
    </location>
</feature>
<dbReference type="InterPro" id="IPR025887">
    <property type="entry name" value="Glyco_hydro_31_N_dom"/>
</dbReference>
<dbReference type="InterPro" id="IPR033403">
    <property type="entry name" value="DUF5110"/>
</dbReference>
<protein>
    <submittedName>
        <fullName evidence="8">Alpha-D-xyloside xylohydrolase</fullName>
        <ecNumber evidence="8">3.2.1.177</ecNumber>
    </submittedName>
</protein>
<dbReference type="GO" id="GO:0030246">
    <property type="term" value="F:carbohydrate binding"/>
    <property type="evidence" value="ECO:0007669"/>
    <property type="project" value="InterPro"/>
</dbReference>
<dbReference type="InterPro" id="IPR017853">
    <property type="entry name" value="GH"/>
</dbReference>
<dbReference type="Pfam" id="PF13802">
    <property type="entry name" value="Gal_mutarotas_2"/>
    <property type="match status" value="1"/>
</dbReference>
<evidence type="ECO:0000259" key="6">
    <source>
        <dbReference type="Pfam" id="PF17137"/>
    </source>
</evidence>
<dbReference type="PANTHER" id="PTHR43863:SF2">
    <property type="entry name" value="MALTASE-GLUCOAMYLASE"/>
    <property type="match status" value="1"/>
</dbReference>
<proteinExistence type="inferred from homology"/>
<dbReference type="Gene3D" id="2.60.40.1760">
    <property type="entry name" value="glycosyl hydrolase (family 31)"/>
    <property type="match status" value="1"/>
</dbReference>
<dbReference type="InterPro" id="IPR048395">
    <property type="entry name" value="Glyco_hydro_31_C"/>
</dbReference>
<dbReference type="Pfam" id="PF21365">
    <property type="entry name" value="Glyco_hydro_31_3rd"/>
    <property type="match status" value="1"/>
</dbReference>
<comment type="caution">
    <text evidence="8">The sequence shown here is derived from an EMBL/GenBank/DDBJ whole genome shotgun (WGS) entry which is preliminary data.</text>
</comment>
<dbReference type="SUPFAM" id="SSF51011">
    <property type="entry name" value="Glycosyl hydrolase domain"/>
    <property type="match status" value="1"/>
</dbReference>
<keyword evidence="9" id="KW-1185">Reference proteome</keyword>
<dbReference type="SUPFAM" id="SSF51445">
    <property type="entry name" value="(Trans)glycosidases"/>
    <property type="match status" value="1"/>
</dbReference>
<dbReference type="CDD" id="cd06591">
    <property type="entry name" value="GH31_xylosidase_XylS"/>
    <property type="match status" value="1"/>
</dbReference>
<keyword evidence="2 8" id="KW-0378">Hydrolase</keyword>
<dbReference type="Pfam" id="PF01055">
    <property type="entry name" value="Glyco_hydro_31_2nd"/>
    <property type="match status" value="1"/>
</dbReference>
<dbReference type="EMBL" id="JAASRM010000001">
    <property type="protein sequence ID" value="NIK90183.1"/>
    <property type="molecule type" value="Genomic_DNA"/>
</dbReference>
<organism evidence="8 9">
    <name type="scientific">Rhizomicrobium palustre</name>
    <dbReference type="NCBI Taxonomy" id="189966"/>
    <lineage>
        <taxon>Bacteria</taxon>
        <taxon>Pseudomonadati</taxon>
        <taxon>Pseudomonadota</taxon>
        <taxon>Alphaproteobacteria</taxon>
        <taxon>Micropepsales</taxon>
        <taxon>Micropepsaceae</taxon>
        <taxon>Rhizomicrobium</taxon>
    </lineage>
</organism>
<dbReference type="GO" id="GO:0005975">
    <property type="term" value="P:carbohydrate metabolic process"/>
    <property type="evidence" value="ECO:0007669"/>
    <property type="project" value="InterPro"/>
</dbReference>
<feature type="domain" description="Glycoside hydrolase family 31 N-terminal" evidence="5">
    <location>
        <begin position="53"/>
        <end position="203"/>
    </location>
</feature>
<evidence type="ECO:0000259" key="4">
    <source>
        <dbReference type="Pfam" id="PF01055"/>
    </source>
</evidence>
<evidence type="ECO:0000259" key="5">
    <source>
        <dbReference type="Pfam" id="PF13802"/>
    </source>
</evidence>
<dbReference type="Gene3D" id="3.20.20.80">
    <property type="entry name" value="Glycosidases"/>
    <property type="match status" value="1"/>
</dbReference>
<dbReference type="GO" id="GO:0061634">
    <property type="term" value="F:alpha-D-xyloside xylohydrolase"/>
    <property type="evidence" value="ECO:0007669"/>
    <property type="project" value="UniProtKB-EC"/>
</dbReference>
<dbReference type="EC" id="3.2.1.177" evidence="8"/>
<comment type="similarity">
    <text evidence="1 2">Belongs to the glycosyl hydrolase 31 family.</text>
</comment>
<dbReference type="RefSeq" id="WP_167084525.1">
    <property type="nucleotide sequence ID" value="NZ_BAAADC010000001.1"/>
</dbReference>
<keyword evidence="3" id="KW-0732">Signal</keyword>
<dbReference type="CDD" id="cd14752">
    <property type="entry name" value="GH31_N"/>
    <property type="match status" value="1"/>
</dbReference>
<name>A0A846N3K3_9PROT</name>
<feature type="chain" id="PRO_5032560750" evidence="3">
    <location>
        <begin position="24"/>
        <end position="776"/>
    </location>
</feature>
<dbReference type="InterPro" id="IPR013780">
    <property type="entry name" value="Glyco_hydro_b"/>
</dbReference>
<feature type="domain" description="Glycoside hydrolase family 31 TIM barrel" evidence="4">
    <location>
        <begin position="250"/>
        <end position="570"/>
    </location>
</feature>
<feature type="domain" description="DUF5110" evidence="6">
    <location>
        <begin position="680"/>
        <end position="748"/>
    </location>
</feature>
<evidence type="ECO:0000256" key="2">
    <source>
        <dbReference type="RuleBase" id="RU361185"/>
    </source>
</evidence>
<evidence type="ECO:0000259" key="7">
    <source>
        <dbReference type="Pfam" id="PF21365"/>
    </source>
</evidence>
<dbReference type="Gene3D" id="2.60.40.1180">
    <property type="entry name" value="Golgi alpha-mannosidase II"/>
    <property type="match status" value="2"/>
</dbReference>
<evidence type="ECO:0000313" key="9">
    <source>
        <dbReference type="Proteomes" id="UP000570514"/>
    </source>
</evidence>
<dbReference type="InterPro" id="IPR011013">
    <property type="entry name" value="Gal_mutarotase_sf_dom"/>
</dbReference>
<sequence>MRLTTRLATSTAVLAMLSAGALAAPCKVTSVSTGKDSLNIQTACGTTLIEPWSEATLRVRHLPAGAPAPRPSLIVNGHKAPSHFAVKDGASEITAETASLRIVIDRADGHAAFFHPGDKTPFLSEAKSTANPTNSGLYKVEQAFAPPFGAGLHFYGLGQHPAGGLDLQKGAVHLQQANGSTGLPMVLTSGGYGVLWDNASVTDVSVLPPAEGGNLQFTSEAAEAIDYYLITGANADQVVSGYRALTGSVPMLPRWAFGFWQSYEHYATQDEIVTVAKRYRDSGIPIDGIIQDWQYWKDGQWGAHQFDPARYPDPQKMVADIHALDIHTIISVWARFDKDTDNTAELDKAGFLYPKTYKNVFPVGFGRWYDPYGKGRDMYWDQISRRLGKDGFDGWWLDASEAELGGEWGQMRDVVTAQGPGALVYNAYPLFHTMGVYEGHRRDFPDRRPVILTRSAWAGQQRNGAISWSGDIHGDWETFRRQIPAGLNFISAGLPYWNTDIGGFFAGDPKDPAYGELFTRWFEFGAFTPMFRVHGTGKSKEMWQFSPEVQPILEKFDRLRYRLLPTIYSLAFDVTLNNASMMRPLVFDFGGDKDALDIPDEFMFGPILVAPVTRKGATDRMVYLPGDTEWVDFWTGKRFKAKSNIVAHAPLDTLPLYVRAGTILPMGPVVGHAEAQKDKPIELRVYRGANGSFNLYDDSGNGWGYEKGQRALVPITWNEATGTLTLGARQGKFPGMKQTREFHIVFVNDTNGVGDSEAKTFQTVSYKGKKVEIKAP</sequence>
<dbReference type="Pfam" id="PF17137">
    <property type="entry name" value="DUF5110"/>
    <property type="match status" value="1"/>
</dbReference>
<dbReference type="PANTHER" id="PTHR43863">
    <property type="entry name" value="HYDROLASE, PUTATIVE (AFU_ORTHOLOGUE AFUA_1G03140)-RELATED"/>
    <property type="match status" value="1"/>
</dbReference>
<keyword evidence="2 8" id="KW-0326">Glycosidase</keyword>
<dbReference type="AlphaFoldDB" id="A0A846N3K3"/>
<evidence type="ECO:0000256" key="1">
    <source>
        <dbReference type="ARBA" id="ARBA00007806"/>
    </source>
</evidence>
<feature type="domain" description="Glycosyl hydrolase family 31 C-terminal" evidence="7">
    <location>
        <begin position="580"/>
        <end position="664"/>
    </location>
</feature>
<evidence type="ECO:0000313" key="8">
    <source>
        <dbReference type="EMBL" id="NIK90183.1"/>
    </source>
</evidence>
<reference evidence="8 9" key="1">
    <citation type="submission" date="2020-03" db="EMBL/GenBank/DDBJ databases">
        <title>Genomic Encyclopedia of Type Strains, Phase IV (KMG-IV): sequencing the most valuable type-strain genomes for metagenomic binning, comparative biology and taxonomic classification.</title>
        <authorList>
            <person name="Goeker M."/>
        </authorList>
    </citation>
    <scope>NUCLEOTIDE SEQUENCE [LARGE SCALE GENOMIC DNA]</scope>
    <source>
        <strain evidence="8 9">DSM 19867</strain>
    </source>
</reference>
<evidence type="ECO:0000256" key="3">
    <source>
        <dbReference type="SAM" id="SignalP"/>
    </source>
</evidence>
<dbReference type="InterPro" id="IPR000322">
    <property type="entry name" value="Glyco_hydro_31_TIM"/>
</dbReference>
<dbReference type="SUPFAM" id="SSF74650">
    <property type="entry name" value="Galactose mutarotase-like"/>
    <property type="match status" value="1"/>
</dbReference>
<gene>
    <name evidence="8" type="ORF">FHS83_003501</name>
</gene>
<dbReference type="Proteomes" id="UP000570514">
    <property type="component" value="Unassembled WGS sequence"/>
</dbReference>
<accession>A0A846N3K3</accession>